<keyword evidence="8" id="KW-0966">Cell projection</keyword>
<name>A0A086EML9_9GAMM</name>
<evidence type="ECO:0000313" key="11">
    <source>
        <dbReference type="Proteomes" id="UP000029435"/>
    </source>
</evidence>
<dbReference type="InterPro" id="IPR006300">
    <property type="entry name" value="FlgB"/>
</dbReference>
<reference evidence="8 11" key="1">
    <citation type="submission" date="2014-08" db="EMBL/GenBank/DDBJ databases">
        <title>Genome sequences of NCPPB Pectobacterium isolates.</title>
        <authorList>
            <person name="Glover R.H."/>
            <person name="Sapp M."/>
            <person name="Elphinstone J."/>
        </authorList>
    </citation>
    <scope>NUCLEOTIDE SEQUENCE [LARGE SCALE GENOMIC DNA]</scope>
    <source>
        <strain evidence="8 11">LMG 21372</strain>
    </source>
</reference>
<dbReference type="OrthoDB" id="9788334at2"/>
<keyword evidence="13" id="KW-1185">Reference proteome</keyword>
<dbReference type="PATRIC" id="fig|180957.22.peg.3334"/>
<sequence length="138" mass="15210">MLDKLDASLRFQQEALNLRAQRQEILAANIANADTPGYQARDIDFASQLSKTMEQGRVNGTGIALKTTSVRHIPAQNFQPPELDLLYRVPDQPALDGNTVDMDRERTNFADNSLKYQSSLTVLGGQIKGMMSVLQSGS</sequence>
<evidence type="ECO:0000256" key="4">
    <source>
        <dbReference type="ARBA" id="ARBA00023143"/>
    </source>
</evidence>
<proteinExistence type="inferred from homology"/>
<dbReference type="EMBL" id="CP065031">
    <property type="protein sequence ID" value="QPK25625.1"/>
    <property type="molecule type" value="Genomic_DNA"/>
</dbReference>
<dbReference type="EMBL" id="JACGET010000019">
    <property type="protein sequence ID" value="MBN3107645.1"/>
    <property type="molecule type" value="Genomic_DNA"/>
</dbReference>
<keyword evidence="4 6" id="KW-0975">Bacterial flagellum</keyword>
<protein>
    <recommendedName>
        <fullName evidence="3 6">Flagellar basal body rod protein FlgB</fullName>
    </recommendedName>
</protein>
<dbReference type="STRING" id="180957.B5S52_08365"/>
<comment type="function">
    <text evidence="5 6">Structural component of flagellum, the bacterial motility apparatus. Part of the rod structure of flagellar basal body.</text>
</comment>
<evidence type="ECO:0000256" key="2">
    <source>
        <dbReference type="ARBA" id="ARBA00009677"/>
    </source>
</evidence>
<evidence type="ECO:0000259" key="7">
    <source>
        <dbReference type="Pfam" id="PF00460"/>
    </source>
</evidence>
<reference evidence="10 12" key="3">
    <citation type="submission" date="2020-11" db="EMBL/GenBank/DDBJ databases">
        <title>Complete genome sequence of Pectobacterium brasiliense strain F126.</title>
        <authorList>
            <person name="Miroshnikov K."/>
            <person name="Vo T.N.H."/>
            <person name="Khodykina M.V."/>
            <person name="Kabanova A.P."/>
            <person name="Shneider M."/>
            <person name="Korzhenkov A."/>
            <person name="Toschakov S.V."/>
            <person name="Miroshnikov K.A."/>
            <person name="Ignatov A.N."/>
            <person name="Mikhailova Y.V."/>
            <person name="Shelenkov A."/>
            <person name="Yanushevich Y.G."/>
            <person name="Evseev P.V."/>
        </authorList>
    </citation>
    <scope>NUCLEOTIDE SEQUENCE [LARGE SCALE GENOMIC DNA]</scope>
    <source>
        <strain evidence="10 12">F126</strain>
    </source>
</reference>
<dbReference type="PIRSF" id="PIRSF002889">
    <property type="entry name" value="Rod_FlgB"/>
    <property type="match status" value="1"/>
</dbReference>
<accession>A0A086EML9</accession>
<comment type="subunit">
    <text evidence="6">The basal body constitutes a major portion of the flagellar organelle and consists of a number of rings mounted on a central rod.</text>
</comment>
<comment type="subcellular location">
    <subcellularLocation>
        <location evidence="1 6">Bacterial flagellum basal body</location>
    </subcellularLocation>
</comment>
<evidence type="ECO:0000256" key="1">
    <source>
        <dbReference type="ARBA" id="ARBA00004117"/>
    </source>
</evidence>
<dbReference type="Proteomes" id="UP000762586">
    <property type="component" value="Unassembled WGS sequence"/>
</dbReference>
<dbReference type="GO" id="GO:0071973">
    <property type="term" value="P:bacterial-type flagellum-dependent cell motility"/>
    <property type="evidence" value="ECO:0007669"/>
    <property type="project" value="InterPro"/>
</dbReference>
<evidence type="ECO:0000313" key="12">
    <source>
        <dbReference type="Proteomes" id="UP000269351"/>
    </source>
</evidence>
<dbReference type="RefSeq" id="WP_010279550.1">
    <property type="nucleotide sequence ID" value="NZ_BSWF01000011.1"/>
</dbReference>
<dbReference type="PANTHER" id="PTHR30435">
    <property type="entry name" value="FLAGELLAR PROTEIN"/>
    <property type="match status" value="1"/>
</dbReference>
<dbReference type="PROSITE" id="PS00588">
    <property type="entry name" value="FLAGELLA_BB_ROD"/>
    <property type="match status" value="1"/>
</dbReference>
<reference evidence="9 13" key="2">
    <citation type="submission" date="2020-07" db="EMBL/GenBank/DDBJ databases">
        <title>A pangenomic view of the genus Pectobacterium provides insights into genome organization, phylogeny, and virulence.</title>
        <authorList>
            <person name="Jonkheer E."/>
            <person name="Brankovics B."/>
            <person name="Houwers I."/>
            <person name="Van Der Wolf J."/>
            <person name="Bonants P."/>
            <person name="Vreeburg R."/>
            <person name="Bollema R."/>
            <person name="De Haan J."/>
            <person name="Berke L."/>
            <person name="De Ridder D."/>
            <person name="Smit S."/>
            <person name="Van Der Lee T.A.J."/>
        </authorList>
    </citation>
    <scope>NUCLEOTIDE SEQUENCE [LARGE SCALE GENOMIC DNA]</scope>
    <source>
        <strain evidence="9 13">NAK:384</strain>
    </source>
</reference>
<keyword evidence="8" id="KW-0969">Cilium</keyword>
<evidence type="ECO:0000256" key="3">
    <source>
        <dbReference type="ARBA" id="ARBA00014376"/>
    </source>
</evidence>
<evidence type="ECO:0000256" key="5">
    <source>
        <dbReference type="ARBA" id="ARBA00024934"/>
    </source>
</evidence>
<dbReference type="AlphaFoldDB" id="A0A086EML9"/>
<organism evidence="8 11">
    <name type="scientific">Pectobacterium brasiliense</name>
    <dbReference type="NCBI Taxonomy" id="180957"/>
    <lineage>
        <taxon>Bacteria</taxon>
        <taxon>Pseudomonadati</taxon>
        <taxon>Pseudomonadota</taxon>
        <taxon>Gammaproteobacteria</taxon>
        <taxon>Enterobacterales</taxon>
        <taxon>Pectobacteriaceae</taxon>
        <taxon>Pectobacterium</taxon>
    </lineage>
</organism>
<dbReference type="Pfam" id="PF00460">
    <property type="entry name" value="Flg_bb_rod"/>
    <property type="match status" value="1"/>
</dbReference>
<dbReference type="InterPro" id="IPR019776">
    <property type="entry name" value="Flagellar_basal_body_rod_CS"/>
</dbReference>
<evidence type="ECO:0000313" key="13">
    <source>
        <dbReference type="Proteomes" id="UP000762586"/>
    </source>
</evidence>
<feature type="domain" description="Flagellar basal body rod protein N-terminal" evidence="7">
    <location>
        <begin position="9"/>
        <end position="39"/>
    </location>
</feature>
<evidence type="ECO:0000313" key="8">
    <source>
        <dbReference type="EMBL" id="KGA35213.1"/>
    </source>
</evidence>
<dbReference type="Proteomes" id="UP000269351">
    <property type="component" value="Chromosome"/>
</dbReference>
<dbReference type="GO" id="GO:0030694">
    <property type="term" value="C:bacterial-type flagellum basal body, rod"/>
    <property type="evidence" value="ECO:0007669"/>
    <property type="project" value="InterPro"/>
</dbReference>
<dbReference type="NCBIfam" id="TIGR01396">
    <property type="entry name" value="FlgB"/>
    <property type="match status" value="1"/>
</dbReference>
<gene>
    <name evidence="9" type="primary">flgB</name>
    <name evidence="10" type="ORF">F126LOC_007590</name>
    <name evidence="9" type="ORF">H4F48_16430</name>
    <name evidence="8" type="ORF">KU74_01710</name>
</gene>
<dbReference type="PANTHER" id="PTHR30435:SF12">
    <property type="entry name" value="FLAGELLAR BASAL BODY ROD PROTEIN FLGB"/>
    <property type="match status" value="1"/>
</dbReference>
<dbReference type="GeneID" id="90771820"/>
<evidence type="ECO:0000313" key="9">
    <source>
        <dbReference type="EMBL" id="MBN3107645.1"/>
    </source>
</evidence>
<dbReference type="KEGG" id="pbra:B5S52_08365"/>
<dbReference type="Proteomes" id="UP000029435">
    <property type="component" value="Unassembled WGS sequence"/>
</dbReference>
<evidence type="ECO:0000256" key="6">
    <source>
        <dbReference type="PIRNR" id="PIRNR002889"/>
    </source>
</evidence>
<dbReference type="EMBL" id="JQOD01000001">
    <property type="protein sequence ID" value="KGA35213.1"/>
    <property type="molecule type" value="Genomic_DNA"/>
</dbReference>
<dbReference type="GeneID" id="93390809"/>
<evidence type="ECO:0000313" key="10">
    <source>
        <dbReference type="EMBL" id="QPK25625.1"/>
    </source>
</evidence>
<comment type="similarity">
    <text evidence="2 6">Belongs to the flagella basal body rod proteins family.</text>
</comment>
<keyword evidence="8" id="KW-0282">Flagellum</keyword>
<dbReference type="InterPro" id="IPR001444">
    <property type="entry name" value="Flag_bb_rod_N"/>
</dbReference>